<proteinExistence type="predicted"/>
<accession>A0A3B1E8J7</accession>
<protein>
    <submittedName>
        <fullName evidence="2">Uncharacterized protein</fullName>
    </submittedName>
</protein>
<keyword evidence="1" id="KW-0812">Transmembrane</keyword>
<dbReference type="EMBL" id="UOGK01000547">
    <property type="protein sequence ID" value="VAX41477.1"/>
    <property type="molecule type" value="Genomic_DNA"/>
</dbReference>
<keyword evidence="1" id="KW-1133">Transmembrane helix</keyword>
<feature type="non-terminal residue" evidence="2">
    <location>
        <position position="150"/>
    </location>
</feature>
<evidence type="ECO:0000256" key="1">
    <source>
        <dbReference type="SAM" id="Phobius"/>
    </source>
</evidence>
<organism evidence="2">
    <name type="scientific">hydrothermal vent metagenome</name>
    <dbReference type="NCBI Taxonomy" id="652676"/>
    <lineage>
        <taxon>unclassified sequences</taxon>
        <taxon>metagenomes</taxon>
        <taxon>ecological metagenomes</taxon>
    </lineage>
</organism>
<evidence type="ECO:0000313" key="2">
    <source>
        <dbReference type="EMBL" id="VAX41477.1"/>
    </source>
</evidence>
<sequence length="150" mass="15296">MAIGIYKPGHGYWVRVLSAVGAGLLVLATAAWLWGETAAINLPNSAWNITLSGDATGALTPGQTVTVSGASAETGELIEIGTMVVESFEASELAPKVRLVEPQLLEGLVPSDIEVIEAEGFNASIGEGGSIVPIPVVEPLYVQGSVAGVA</sequence>
<gene>
    <name evidence="2" type="ORF">MNBD_PLANCTO03-595</name>
</gene>
<keyword evidence="1" id="KW-0472">Membrane</keyword>
<dbReference type="AlphaFoldDB" id="A0A3B1E8J7"/>
<name>A0A3B1E8J7_9ZZZZ</name>
<reference evidence="2" key="1">
    <citation type="submission" date="2018-06" db="EMBL/GenBank/DDBJ databases">
        <authorList>
            <person name="Zhirakovskaya E."/>
        </authorList>
    </citation>
    <scope>NUCLEOTIDE SEQUENCE</scope>
</reference>
<feature type="transmembrane region" description="Helical" evidence="1">
    <location>
        <begin position="12"/>
        <end position="34"/>
    </location>
</feature>